<dbReference type="EMBL" id="QPJK01000007">
    <property type="protein sequence ID" value="RCW68692.1"/>
    <property type="molecule type" value="Genomic_DNA"/>
</dbReference>
<sequence length="308" mass="34274">MDCSGAGAGPSVGPDVGQDDPDLICACLRLPDQALGRACSATLSQVRLYPLWPTSTTEQRLVGNSLLLSQRVERFVAKVVTQQKVSRDDAHRTLLLLMVVRMHRFFQAVLLLVEDGLYDSAAALMRSFLEQWFVFAAVSNEPDLARRYAVQTQAESRKALSGLRRLDATCRAPELTERVLDDAIAAYGPGEGFNVAWWAERTGNLDTYLTLYRRLSMHAHGAGAPLEDYVQMDDRGEVVGLRETAAIADMPGFLMAASSMHFKVAAVLMDWKATDNDRSEAQRLELERQALDAQVNEYYAQSPRYRRA</sequence>
<comment type="caution">
    <text evidence="2">The sequence shown here is derived from an EMBL/GenBank/DDBJ whole genome shotgun (WGS) entry which is preliminary data.</text>
</comment>
<proteinExistence type="predicted"/>
<name>A0A368XL37_9BURK</name>
<reference evidence="2 3" key="1">
    <citation type="submission" date="2018-07" db="EMBL/GenBank/DDBJ databases">
        <title>Genomic Encyclopedia of Type Strains, Phase IV (KMG-IV): sequencing the most valuable type-strain genomes for metagenomic binning, comparative biology and taxonomic classification.</title>
        <authorList>
            <person name="Goeker M."/>
        </authorList>
    </citation>
    <scope>NUCLEOTIDE SEQUENCE [LARGE SCALE GENOMIC DNA]</scope>
    <source>
        <strain evidence="2 3">DSM 21634</strain>
    </source>
</reference>
<gene>
    <name evidence="2" type="ORF">DES41_107213</name>
</gene>
<evidence type="ECO:0000313" key="3">
    <source>
        <dbReference type="Proteomes" id="UP000252884"/>
    </source>
</evidence>
<accession>A0A368XL37</accession>
<keyword evidence="3" id="KW-1185">Reference proteome</keyword>
<keyword evidence="1" id="KW-0175">Coiled coil</keyword>
<dbReference type="Pfam" id="PF18928">
    <property type="entry name" value="DUF5677"/>
    <property type="match status" value="1"/>
</dbReference>
<evidence type="ECO:0000313" key="2">
    <source>
        <dbReference type="EMBL" id="RCW68692.1"/>
    </source>
</evidence>
<dbReference type="AlphaFoldDB" id="A0A368XL37"/>
<protein>
    <submittedName>
        <fullName evidence="2">Uncharacterized protein</fullName>
    </submittedName>
</protein>
<organism evidence="2 3">
    <name type="scientific">Pseudorhodoferax soli</name>
    <dbReference type="NCBI Taxonomy" id="545864"/>
    <lineage>
        <taxon>Bacteria</taxon>
        <taxon>Pseudomonadati</taxon>
        <taxon>Pseudomonadota</taxon>
        <taxon>Betaproteobacteria</taxon>
        <taxon>Burkholderiales</taxon>
        <taxon>Comamonadaceae</taxon>
    </lineage>
</organism>
<evidence type="ECO:0000256" key="1">
    <source>
        <dbReference type="SAM" id="Coils"/>
    </source>
</evidence>
<feature type="coiled-coil region" evidence="1">
    <location>
        <begin position="274"/>
        <end position="301"/>
    </location>
</feature>
<dbReference type="InterPro" id="IPR043733">
    <property type="entry name" value="DUF5677"/>
</dbReference>
<dbReference type="Proteomes" id="UP000252884">
    <property type="component" value="Unassembled WGS sequence"/>
</dbReference>